<gene>
    <name evidence="3" type="ORF">SAMN04488137_4603</name>
</gene>
<keyword evidence="1" id="KW-0808">Transferase</keyword>
<dbReference type="Pfam" id="PF00109">
    <property type="entry name" value="ketoacyl-synt"/>
    <property type="match status" value="1"/>
</dbReference>
<sequence length="268" mass="29715">MVYISGLSCISPFGIGIEKLIGRMQKDSTASSKNRLPNELKYTHIKGLNRLPKVSRYGCIAISEALRFAGYKGLLGKNSQIGIVVSNNYGSLEAIQDMFQECDQYGPTKVNPSIFPGTVLNVVGGHISIVFKFNGPNITLSDGVDSGFKSLLYGYDLIQQGKAEKILICDLNIFPPTKYKSEVEEFLPDFESVGAILLERQPKNDSLQLSVNPVNKEGNTVENPRNITRELIKKSFTLLKDESTNNDKMYTYARGHGTYCLSLNRISK</sequence>
<dbReference type="InterPro" id="IPR000794">
    <property type="entry name" value="Beta-ketoacyl_synthase"/>
</dbReference>
<evidence type="ECO:0000259" key="2">
    <source>
        <dbReference type="Pfam" id="PF00109"/>
    </source>
</evidence>
<dbReference type="GO" id="GO:0004315">
    <property type="term" value="F:3-oxoacyl-[acyl-carrier-protein] synthase activity"/>
    <property type="evidence" value="ECO:0007669"/>
    <property type="project" value="TreeGrafter"/>
</dbReference>
<feature type="domain" description="Beta-ketoacyl synthase-like N-terminal" evidence="2">
    <location>
        <begin position="49"/>
        <end position="167"/>
    </location>
</feature>
<proteinExistence type="predicted"/>
<dbReference type="InterPro" id="IPR014030">
    <property type="entry name" value="Ketoacyl_synth_N"/>
</dbReference>
<dbReference type="Gene3D" id="3.40.47.10">
    <property type="match status" value="1"/>
</dbReference>
<dbReference type="STRING" id="459525.SAMN04488137_4603"/>
<dbReference type="GO" id="GO:0006633">
    <property type="term" value="P:fatty acid biosynthetic process"/>
    <property type="evidence" value="ECO:0007669"/>
    <property type="project" value="TreeGrafter"/>
</dbReference>
<dbReference type="OrthoDB" id="2789101at2"/>
<dbReference type="AlphaFoldDB" id="A0A1H0BPW4"/>
<dbReference type="SUPFAM" id="SSF53901">
    <property type="entry name" value="Thiolase-like"/>
    <property type="match status" value="1"/>
</dbReference>
<organism evidence="3 4">
    <name type="scientific">Fictibacillus solisalsi</name>
    <dbReference type="NCBI Taxonomy" id="459525"/>
    <lineage>
        <taxon>Bacteria</taxon>
        <taxon>Bacillati</taxon>
        <taxon>Bacillota</taxon>
        <taxon>Bacilli</taxon>
        <taxon>Bacillales</taxon>
        <taxon>Fictibacillaceae</taxon>
        <taxon>Fictibacillus</taxon>
    </lineage>
</organism>
<evidence type="ECO:0000256" key="1">
    <source>
        <dbReference type="ARBA" id="ARBA00022679"/>
    </source>
</evidence>
<evidence type="ECO:0000313" key="3">
    <source>
        <dbReference type="EMBL" id="SDN47632.1"/>
    </source>
</evidence>
<evidence type="ECO:0000313" key="4">
    <source>
        <dbReference type="Proteomes" id="UP000199544"/>
    </source>
</evidence>
<name>A0A1H0BPW4_9BACL</name>
<dbReference type="Proteomes" id="UP000199544">
    <property type="component" value="Unassembled WGS sequence"/>
</dbReference>
<dbReference type="RefSeq" id="WP_090238725.1">
    <property type="nucleotide sequence ID" value="NZ_FNHW01000005.1"/>
</dbReference>
<dbReference type="EMBL" id="FNHW01000005">
    <property type="protein sequence ID" value="SDN47632.1"/>
    <property type="molecule type" value="Genomic_DNA"/>
</dbReference>
<protein>
    <submittedName>
        <fullName evidence="3">Beta-ketoacyl synthase, N-terminal domain</fullName>
    </submittedName>
</protein>
<dbReference type="PANTHER" id="PTHR11712:SF336">
    <property type="entry name" value="3-OXOACYL-[ACYL-CARRIER-PROTEIN] SYNTHASE, MITOCHONDRIAL"/>
    <property type="match status" value="1"/>
</dbReference>
<reference evidence="4" key="1">
    <citation type="submission" date="2016-10" db="EMBL/GenBank/DDBJ databases">
        <authorList>
            <person name="Varghese N."/>
            <person name="Submissions S."/>
        </authorList>
    </citation>
    <scope>NUCLEOTIDE SEQUENCE [LARGE SCALE GENOMIC DNA]</scope>
    <source>
        <strain evidence="4">CGMCC 1.6854</strain>
    </source>
</reference>
<accession>A0A1H0BPW4</accession>
<dbReference type="PANTHER" id="PTHR11712">
    <property type="entry name" value="POLYKETIDE SYNTHASE-RELATED"/>
    <property type="match status" value="1"/>
</dbReference>
<dbReference type="InterPro" id="IPR016039">
    <property type="entry name" value="Thiolase-like"/>
</dbReference>
<keyword evidence="4" id="KW-1185">Reference proteome</keyword>